<comment type="similarity">
    <text evidence="2">Belongs to the protease inhibitor I39 (alpha-2-macroglobulin) family.</text>
</comment>
<dbReference type="GO" id="GO:0007399">
    <property type="term" value="P:nervous system development"/>
    <property type="evidence" value="ECO:0007669"/>
    <property type="project" value="UniProtKB-ARBA"/>
</dbReference>
<dbReference type="InterPro" id="IPR019742">
    <property type="entry name" value="MacrogloblnA2_CS"/>
</dbReference>
<dbReference type="PANTHER" id="PTHR11412">
    <property type="entry name" value="MACROGLOBULIN / COMPLEMENT"/>
    <property type="match status" value="1"/>
</dbReference>
<reference evidence="12" key="2">
    <citation type="submission" date="2025-09" db="UniProtKB">
        <authorList>
            <consortium name="Ensembl"/>
        </authorList>
    </citation>
    <scope>IDENTIFICATION</scope>
</reference>
<dbReference type="SUPFAM" id="SSF48239">
    <property type="entry name" value="Terpenoid cyclases/Protein prenyltransferases"/>
    <property type="match status" value="1"/>
</dbReference>
<dbReference type="Proteomes" id="UP000694546">
    <property type="component" value="Chromosome 16"/>
</dbReference>
<evidence type="ECO:0000256" key="7">
    <source>
        <dbReference type="ARBA" id="ARBA00023157"/>
    </source>
</evidence>
<proteinExistence type="inferred from homology"/>
<dbReference type="Pfam" id="PF01835">
    <property type="entry name" value="MG2"/>
    <property type="match status" value="1"/>
</dbReference>
<dbReference type="SMART" id="SM01361">
    <property type="entry name" value="A2M_recep"/>
    <property type="match status" value="1"/>
</dbReference>
<dbReference type="GO" id="GO:0004867">
    <property type="term" value="F:serine-type endopeptidase inhibitor activity"/>
    <property type="evidence" value="ECO:0007669"/>
    <property type="project" value="UniProtKB-KW"/>
</dbReference>
<feature type="domain" description="Alpha-2-macroglobulin" evidence="10">
    <location>
        <begin position="680"/>
        <end position="772"/>
    </location>
</feature>
<dbReference type="Pfam" id="PF00207">
    <property type="entry name" value="A2M"/>
    <property type="match status" value="1"/>
</dbReference>
<keyword evidence="7" id="KW-1015">Disulfide bond</keyword>
<dbReference type="InterPro" id="IPR011626">
    <property type="entry name" value="Alpha-macroglobulin_TED"/>
</dbReference>
<dbReference type="InterPro" id="IPR001599">
    <property type="entry name" value="Macroglobln_a2"/>
</dbReference>
<sequence length="1388" mass="152843">PPLVSIYAVTVSSRVTGGASETLCAHVLSSPEPLALRVTLEAQSGSTVILEETVSTDYYGCSTFQVPIVTSSTVATVNVTIQGESAVMSKETKVLIAPPAFLHLIVTDKPLYKPGQTVQFRIVSMDAGFIPFNELVRDDPNRNRIAQWLDRAAVSGILDLSHPMSPEAAQGPYTITAWTEKGESTSRSFDIKEYGLPPTATNTHTCTHVLVLHSKCAPSDRYTYGKPVLGSIKVVVCREGQGHFVRRYPVPQEDICVTSQLQTDRTGCAAHFIRVSEFGPRDKMYRDMFEVTAEMEEYGTGVIIQASGQTPFSVNVRELTFENVADNTAYKPGIPFEGKVKLTGIDRKAVGDEVVYLYVDVNAASYNLTLLTQDNGMASFSLDTSLWKNSVVLTASSRPKEEQQSFVRGEALPAHPSAVLTMRPFYSKSKSFVKISANGHKSLCEGQSQVGAQYIIQGEELRPGQEELPFYYTVSQRCKHFTQTLQRFALFIKKTLLSIPLLGKAALSPYAQVVVYTLMPSGEVLADNKDFPVDQCFENRVKLEFSADRELPGGETSFRLESQPGSLCSVRAVDQSVLLLQPDQELSVFNKLPVQKLSGFSYRVEDREPNPCSQFGQEMERSTAKDDVYSVFKEIGIKLVTNSEVKKPSSWKDILSVLSSLADGCARLNLNHTPLTHWRSLFDVVTLSICRDSGSVSVVKTLPDTITSWRAQAFCTSSSLGFGLSRDTALVAFQPFFVSLTLPYSVVRGEVFTLRATVFNYLPSCIMVGLSLSNSSHFSLRECADCQYTMCVCAEESRVFQWEVSPSSLGEVTLEVRAEALHTEQLCGNEVAPPPTVGRVDTVVRKLLVEVRFTLMDAEKNISLLLPDLFVAGSARASFSVLGDLMGRAMKNLDKLLAMPYGCGEQNMILFAPNIYILNYLTSTAQLTHAIKERATRFLESGYQRELTYRHDDGSYSAFGKSDASGNTWLTAFVMKSFGGAKPYIFIDPKLIVDSRTWLLSHRRQDGCITSVGKLFHNGMKGGVSDDVSLTAYITAALLELDAVSADPMVSGCLQCLRVAVAGKLENMYTTALLSYTFTLAGDQQTRAALLTPLTISALLGGTRHWKRAEASEKVLDSLEVEMTAYVLLAVLSGPPVPGFDLDYASSITRWLIQQQNPYGGFASTQDTVVALQALARYGAATYSSEGACVVGLSSLGGASWQFTVDQSTRLLYQEQALDRLPGDYRITAQGQGCVQAQIAMRYNIPPPGDFSSFHIAATTTAVCYGKRPDYALLCFVFIFLFQHEDGCQQAFCVLPSQLKRESSVKRVDFEEGYINIYLDGLKKEVLRSYSVTLEEEEAVRNLRPAVVKVYDYYQTSDEAVADYSSPCAERKYTQFNHAQLKLAKVPA</sequence>
<dbReference type="InterPro" id="IPR009048">
    <property type="entry name" value="A-macroglobulin_rcpt-bd"/>
</dbReference>
<dbReference type="PANTHER" id="PTHR11412:SF160">
    <property type="entry name" value="ALPHA-2-MACROGLOBULIN-LIKE PROTEIN 1"/>
    <property type="match status" value="1"/>
</dbReference>
<evidence type="ECO:0000259" key="11">
    <source>
        <dbReference type="SMART" id="SM01361"/>
    </source>
</evidence>
<feature type="domain" description="Alpha-macroglobulin receptor-binding" evidence="11">
    <location>
        <begin position="1292"/>
        <end position="1364"/>
    </location>
</feature>
<keyword evidence="3" id="KW-0964">Secreted</keyword>
<dbReference type="CDD" id="cd02897">
    <property type="entry name" value="A2M_2"/>
    <property type="match status" value="1"/>
</dbReference>
<dbReference type="Gene3D" id="2.60.120.1540">
    <property type="match status" value="1"/>
</dbReference>
<dbReference type="SMART" id="SM01360">
    <property type="entry name" value="A2M"/>
    <property type="match status" value="1"/>
</dbReference>
<dbReference type="FunFam" id="2.60.40.1930:FF:000001">
    <property type="entry name" value="CD109 isoform 3"/>
    <property type="match status" value="1"/>
</dbReference>
<keyword evidence="8" id="KW-0325">Glycoprotein</keyword>
<evidence type="ECO:0000256" key="2">
    <source>
        <dbReference type="ARBA" id="ARBA00010952"/>
    </source>
</evidence>
<name>A0A8C4ZPP5_GADMO</name>
<dbReference type="InterPro" id="IPR036595">
    <property type="entry name" value="A-macroglobulin_rcpt-bd_sf"/>
</dbReference>
<dbReference type="InterPro" id="IPR011625">
    <property type="entry name" value="A2M_N_BRD"/>
</dbReference>
<evidence type="ECO:0000256" key="1">
    <source>
        <dbReference type="ARBA" id="ARBA00004613"/>
    </source>
</evidence>
<keyword evidence="6" id="KW-0722">Serine protease inhibitor</keyword>
<dbReference type="Gene3D" id="2.60.40.690">
    <property type="entry name" value="Alpha-macroglobulin, receptor-binding domain"/>
    <property type="match status" value="1"/>
</dbReference>
<evidence type="ECO:0000259" key="9">
    <source>
        <dbReference type="SMART" id="SM01359"/>
    </source>
</evidence>
<protein>
    <recommendedName>
        <fullName evidence="14">Alpha-2-macroglobulin</fullName>
    </recommendedName>
</protein>
<dbReference type="OMA" id="HYEDTPN"/>
<evidence type="ECO:0000313" key="12">
    <source>
        <dbReference type="Ensembl" id="ENSGMOP00000016563.2"/>
    </source>
</evidence>
<dbReference type="InterPro" id="IPR008930">
    <property type="entry name" value="Terpenoid_cyclase/PrenylTrfase"/>
</dbReference>
<dbReference type="InterPro" id="IPR050473">
    <property type="entry name" value="A2M/Complement_sys"/>
</dbReference>
<comment type="subcellular location">
    <subcellularLocation>
        <location evidence="1">Secreted</location>
    </subcellularLocation>
</comment>
<dbReference type="SMART" id="SM01359">
    <property type="entry name" value="A2M_N_2"/>
    <property type="match status" value="1"/>
</dbReference>
<feature type="domain" description="Alpha-2-macroglobulin bait region" evidence="9">
    <location>
        <begin position="433"/>
        <end position="580"/>
    </location>
</feature>
<dbReference type="InterPro" id="IPR014756">
    <property type="entry name" value="Ig_E-set"/>
</dbReference>
<dbReference type="InterPro" id="IPR013783">
    <property type="entry name" value="Ig-like_fold"/>
</dbReference>
<dbReference type="GeneTree" id="ENSGT00940000166660"/>
<evidence type="ECO:0000256" key="4">
    <source>
        <dbReference type="ARBA" id="ARBA00022690"/>
    </source>
</evidence>
<dbReference type="Gene3D" id="2.60.40.10">
    <property type="entry name" value="Immunoglobulins"/>
    <property type="match status" value="2"/>
</dbReference>
<evidence type="ECO:0000256" key="3">
    <source>
        <dbReference type="ARBA" id="ARBA00022525"/>
    </source>
</evidence>
<keyword evidence="5" id="KW-0732">Signal</keyword>
<dbReference type="Ensembl" id="ENSGMOT00000016981.2">
    <property type="protein sequence ID" value="ENSGMOP00000016563.2"/>
    <property type="gene ID" value="ENSGMOG00000015403.2"/>
</dbReference>
<evidence type="ECO:0000259" key="10">
    <source>
        <dbReference type="SMART" id="SM01360"/>
    </source>
</evidence>
<dbReference type="SMART" id="SM01419">
    <property type="entry name" value="Thiol-ester_cl"/>
    <property type="match status" value="1"/>
</dbReference>
<dbReference type="Pfam" id="PF07703">
    <property type="entry name" value="A2M_BRD"/>
    <property type="match status" value="1"/>
</dbReference>
<dbReference type="InterPro" id="IPR047565">
    <property type="entry name" value="Alpha-macroglob_thiol-ester_cl"/>
</dbReference>
<dbReference type="Gene3D" id="2.60.40.1930">
    <property type="match status" value="2"/>
</dbReference>
<dbReference type="PROSITE" id="PS00477">
    <property type="entry name" value="ALPHA_2_MACROGLOBULIN"/>
    <property type="match status" value="1"/>
</dbReference>
<evidence type="ECO:0000313" key="13">
    <source>
        <dbReference type="Proteomes" id="UP000694546"/>
    </source>
</evidence>
<keyword evidence="4" id="KW-0646">Protease inhibitor</keyword>
<dbReference type="FunFam" id="1.50.10.20:FF:000001">
    <property type="entry name" value="CD109 isoform 1"/>
    <property type="match status" value="1"/>
</dbReference>
<accession>A0A8C4ZPP5</accession>
<dbReference type="InterPro" id="IPR040839">
    <property type="entry name" value="MG4"/>
</dbReference>
<dbReference type="Pfam" id="PF07678">
    <property type="entry name" value="TED_complement"/>
    <property type="match status" value="1"/>
</dbReference>
<keyword evidence="13" id="KW-1185">Reference proteome</keyword>
<dbReference type="Pfam" id="PF07677">
    <property type="entry name" value="A2M_recep"/>
    <property type="match status" value="1"/>
</dbReference>
<organism evidence="12 13">
    <name type="scientific">Gadus morhua</name>
    <name type="common">Atlantic cod</name>
    <dbReference type="NCBI Taxonomy" id="8049"/>
    <lineage>
        <taxon>Eukaryota</taxon>
        <taxon>Metazoa</taxon>
        <taxon>Chordata</taxon>
        <taxon>Craniata</taxon>
        <taxon>Vertebrata</taxon>
        <taxon>Euteleostomi</taxon>
        <taxon>Actinopterygii</taxon>
        <taxon>Neopterygii</taxon>
        <taxon>Teleostei</taxon>
        <taxon>Neoteleostei</taxon>
        <taxon>Acanthomorphata</taxon>
        <taxon>Zeiogadaria</taxon>
        <taxon>Gadariae</taxon>
        <taxon>Gadiformes</taxon>
        <taxon>Gadoidei</taxon>
        <taxon>Gadidae</taxon>
        <taxon>Gadus</taxon>
    </lineage>
</organism>
<dbReference type="Gene3D" id="2.20.130.20">
    <property type="match status" value="1"/>
</dbReference>
<dbReference type="Gene3D" id="1.50.10.20">
    <property type="match status" value="1"/>
</dbReference>
<dbReference type="InterPro" id="IPR002890">
    <property type="entry name" value="MG2"/>
</dbReference>
<evidence type="ECO:0008006" key="14">
    <source>
        <dbReference type="Google" id="ProtNLM"/>
    </source>
</evidence>
<dbReference type="GO" id="GO:0005615">
    <property type="term" value="C:extracellular space"/>
    <property type="evidence" value="ECO:0007669"/>
    <property type="project" value="InterPro"/>
</dbReference>
<dbReference type="SUPFAM" id="SSF49410">
    <property type="entry name" value="Alpha-macroglobulin receptor domain"/>
    <property type="match status" value="1"/>
</dbReference>
<reference evidence="12" key="1">
    <citation type="submission" date="2025-08" db="UniProtKB">
        <authorList>
            <consortium name="Ensembl"/>
        </authorList>
    </citation>
    <scope>IDENTIFICATION</scope>
</reference>
<dbReference type="SUPFAM" id="SSF81296">
    <property type="entry name" value="E set domains"/>
    <property type="match status" value="1"/>
</dbReference>
<evidence type="ECO:0000256" key="6">
    <source>
        <dbReference type="ARBA" id="ARBA00022900"/>
    </source>
</evidence>
<evidence type="ECO:0000256" key="5">
    <source>
        <dbReference type="ARBA" id="ARBA00022729"/>
    </source>
</evidence>
<dbReference type="InterPro" id="IPR041813">
    <property type="entry name" value="A2M_TED"/>
</dbReference>
<dbReference type="Pfam" id="PF17789">
    <property type="entry name" value="MG4"/>
    <property type="match status" value="1"/>
</dbReference>
<evidence type="ECO:0000256" key="8">
    <source>
        <dbReference type="ARBA" id="ARBA00023180"/>
    </source>
</evidence>